<dbReference type="STRING" id="1144548.SAMN05443287_113109"/>
<organism evidence="2 3">
    <name type="scientific">Micromonospora phaseoli</name>
    <dbReference type="NCBI Taxonomy" id="1144548"/>
    <lineage>
        <taxon>Bacteria</taxon>
        <taxon>Bacillati</taxon>
        <taxon>Actinomycetota</taxon>
        <taxon>Actinomycetes</taxon>
        <taxon>Micromonosporales</taxon>
        <taxon>Micromonosporaceae</taxon>
        <taxon>Micromonospora</taxon>
    </lineage>
</organism>
<proteinExistence type="predicted"/>
<reference evidence="3" key="1">
    <citation type="submission" date="2016-10" db="EMBL/GenBank/DDBJ databases">
        <authorList>
            <person name="Varghese N."/>
            <person name="Submissions S."/>
        </authorList>
    </citation>
    <scope>NUCLEOTIDE SEQUENCE [LARGE SCALE GENOMIC DNA]</scope>
    <source>
        <strain evidence="3">CGMCC 4.7038</strain>
    </source>
</reference>
<evidence type="ECO:0000313" key="2">
    <source>
        <dbReference type="EMBL" id="SEK00154.1"/>
    </source>
</evidence>
<gene>
    <name evidence="2" type="ORF">SAMN05443287_113109</name>
</gene>
<name>A0A1H7DFM8_9ACTN</name>
<feature type="chain" id="PRO_5038346415" evidence="1">
    <location>
        <begin position="21"/>
        <end position="176"/>
    </location>
</feature>
<sequence length="176" mass="18676">MKLRQFGFIAALLFAASISASGPVPPGSIAVPEPVAAVAVVDRDGLADVDFGDTESELTRRGILRTDVDACGPTLAGHALISPIFIDDRLVLLWAGDPVRTPEGIAAGTPVAEVKASYPTVRQLSAPQGTHRFDGLLARDGDRAYLFLHDGHEVRKVIAGYADWAHRLFVEGHGPC</sequence>
<keyword evidence="3" id="KW-1185">Reference proteome</keyword>
<dbReference type="EMBL" id="FNYV01000013">
    <property type="protein sequence ID" value="SEK00154.1"/>
    <property type="molecule type" value="Genomic_DNA"/>
</dbReference>
<protein>
    <submittedName>
        <fullName evidence="2">Uncharacterized protein</fullName>
    </submittedName>
</protein>
<accession>A0A1H7DFM8</accession>
<dbReference type="OrthoDB" id="3399090at2"/>
<keyword evidence="1" id="KW-0732">Signal</keyword>
<feature type="signal peptide" evidence="1">
    <location>
        <begin position="1"/>
        <end position="20"/>
    </location>
</feature>
<evidence type="ECO:0000256" key="1">
    <source>
        <dbReference type="SAM" id="SignalP"/>
    </source>
</evidence>
<dbReference type="AlphaFoldDB" id="A0A1H7DFM8"/>
<dbReference type="RefSeq" id="WP_092382695.1">
    <property type="nucleotide sequence ID" value="NZ_BOPI01000012.1"/>
</dbReference>
<evidence type="ECO:0000313" key="3">
    <source>
        <dbReference type="Proteomes" id="UP000198707"/>
    </source>
</evidence>
<dbReference type="Proteomes" id="UP000198707">
    <property type="component" value="Unassembled WGS sequence"/>
</dbReference>